<dbReference type="EMBL" id="WCTL01000002">
    <property type="protein sequence ID" value="KAB4240231.1"/>
    <property type="molecule type" value="Genomic_DNA"/>
</dbReference>
<keyword evidence="2" id="KW-1133">Transmembrane helix</keyword>
<feature type="transmembrane region" description="Helical" evidence="2">
    <location>
        <begin position="12"/>
        <end position="30"/>
    </location>
</feature>
<sequence length="125" mass="14516">MSNNPYKSRNNLLKGIGTLCLFAFCGYYTYQDSMNRNMLERSLNENASPPQRDFSYESSRQKRPSATYGNAVHKNVSGKAQYAITEDLNDYDTFNEHLDEYLEDPEDEITYPPEIYDALIDDEEE</sequence>
<reference evidence="3 6" key="2">
    <citation type="journal article" date="2019" name="Nat. Med.">
        <title>A library of human gut bacterial isolates paired with longitudinal multiomics data enables mechanistic microbiome research.</title>
        <authorList>
            <person name="Poyet M."/>
            <person name="Groussin M."/>
            <person name="Gibbons S.M."/>
            <person name="Avila-Pacheco J."/>
            <person name="Jiang X."/>
            <person name="Kearney S.M."/>
            <person name="Perrotta A.R."/>
            <person name="Berdy B."/>
            <person name="Zhao S."/>
            <person name="Lieberman T.D."/>
            <person name="Swanson P.K."/>
            <person name="Smith M."/>
            <person name="Roesemann S."/>
            <person name="Alexander J.E."/>
            <person name="Rich S.A."/>
            <person name="Livny J."/>
            <person name="Vlamakis H."/>
            <person name="Clish C."/>
            <person name="Bullock K."/>
            <person name="Deik A."/>
            <person name="Scott J."/>
            <person name="Pierce K.A."/>
            <person name="Xavier R.J."/>
            <person name="Alm E.J."/>
        </authorList>
    </citation>
    <scope>NUCLEOTIDE SEQUENCE [LARGE SCALE GENOMIC DNA]</scope>
    <source>
        <strain evidence="3 6">BIOML-A5</strain>
    </source>
</reference>
<evidence type="ECO:0000256" key="2">
    <source>
        <dbReference type="SAM" id="Phobius"/>
    </source>
</evidence>
<comment type="caution">
    <text evidence="4">The sequence shown here is derived from an EMBL/GenBank/DDBJ whole genome shotgun (WGS) entry which is preliminary data.</text>
</comment>
<organism evidence="4 5">
    <name type="scientific">Bacteroides uniformis</name>
    <dbReference type="NCBI Taxonomy" id="820"/>
    <lineage>
        <taxon>Bacteria</taxon>
        <taxon>Pseudomonadati</taxon>
        <taxon>Bacteroidota</taxon>
        <taxon>Bacteroidia</taxon>
        <taxon>Bacteroidales</taxon>
        <taxon>Bacteroidaceae</taxon>
        <taxon>Bacteroides</taxon>
    </lineage>
</organism>
<protein>
    <submittedName>
        <fullName evidence="4">Uncharacterized protein</fullName>
    </submittedName>
</protein>
<keyword evidence="2" id="KW-0812">Transmembrane</keyword>
<dbReference type="EMBL" id="QSRB01000003">
    <property type="protein sequence ID" value="RGK87393.1"/>
    <property type="molecule type" value="Genomic_DNA"/>
</dbReference>
<dbReference type="Proteomes" id="UP000260874">
    <property type="component" value="Unassembled WGS sequence"/>
</dbReference>
<dbReference type="RefSeq" id="WP_061411130.1">
    <property type="nucleotide sequence ID" value="NZ_CAXSSZ010000030.1"/>
</dbReference>
<evidence type="ECO:0000313" key="3">
    <source>
        <dbReference type="EMBL" id="KAB4240231.1"/>
    </source>
</evidence>
<evidence type="ECO:0000313" key="6">
    <source>
        <dbReference type="Proteomes" id="UP000462376"/>
    </source>
</evidence>
<evidence type="ECO:0000313" key="5">
    <source>
        <dbReference type="Proteomes" id="UP000260874"/>
    </source>
</evidence>
<evidence type="ECO:0000256" key="1">
    <source>
        <dbReference type="SAM" id="MobiDB-lite"/>
    </source>
</evidence>
<keyword evidence="2" id="KW-0472">Membrane</keyword>
<proteinExistence type="predicted"/>
<name>A0A139KID0_BACUN</name>
<evidence type="ECO:0000313" key="4">
    <source>
        <dbReference type="EMBL" id="RGK87393.1"/>
    </source>
</evidence>
<dbReference type="AlphaFoldDB" id="A0A139KID0"/>
<feature type="region of interest" description="Disordered" evidence="1">
    <location>
        <begin position="41"/>
        <end position="70"/>
    </location>
</feature>
<reference evidence="4 5" key="1">
    <citation type="submission" date="2018-08" db="EMBL/GenBank/DDBJ databases">
        <title>A genome reference for cultivated species of the human gut microbiota.</title>
        <authorList>
            <person name="Zou Y."/>
            <person name="Xue W."/>
            <person name="Luo G."/>
        </authorList>
    </citation>
    <scope>NUCLEOTIDE SEQUENCE [LARGE SCALE GENOMIC DNA]</scope>
    <source>
        <strain evidence="4 5">TF09-22</strain>
    </source>
</reference>
<gene>
    <name evidence="4" type="ORF">DXC91_06460</name>
    <name evidence="3" type="ORF">GAP47_03500</name>
</gene>
<accession>A0A139KID0</accession>
<dbReference type="Proteomes" id="UP000462376">
    <property type="component" value="Unassembled WGS sequence"/>
</dbReference>